<comment type="caution">
    <text evidence="1">The sequence shown here is derived from an EMBL/GenBank/DDBJ whole genome shotgun (WGS) entry which is preliminary data.</text>
</comment>
<protein>
    <submittedName>
        <fullName evidence="1">Uncharacterized protein</fullName>
    </submittedName>
</protein>
<dbReference type="EMBL" id="JADINE010000008">
    <property type="protein sequence ID" value="MBO8406942.1"/>
    <property type="molecule type" value="Genomic_DNA"/>
</dbReference>
<dbReference type="AlphaFoldDB" id="A0A940DC91"/>
<evidence type="ECO:0000313" key="2">
    <source>
        <dbReference type="Proteomes" id="UP000721442"/>
    </source>
</evidence>
<reference evidence="1" key="1">
    <citation type="submission" date="2020-10" db="EMBL/GenBank/DDBJ databases">
        <authorList>
            <person name="Gilroy R."/>
        </authorList>
    </citation>
    <scope>NUCLEOTIDE SEQUENCE</scope>
    <source>
        <strain evidence="1">B1-16210</strain>
    </source>
</reference>
<accession>A0A940DC91</accession>
<proteinExistence type="predicted"/>
<dbReference type="PROSITE" id="PS51257">
    <property type="entry name" value="PROKAR_LIPOPROTEIN"/>
    <property type="match status" value="1"/>
</dbReference>
<evidence type="ECO:0000313" key="1">
    <source>
        <dbReference type="EMBL" id="MBO8406942.1"/>
    </source>
</evidence>
<gene>
    <name evidence="1" type="ORF">IAC77_00585</name>
</gene>
<dbReference type="Proteomes" id="UP000721442">
    <property type="component" value="Unassembled WGS sequence"/>
</dbReference>
<name>A0A940DC91_9PROT</name>
<organism evidence="1 2">
    <name type="scientific">Candidatus Enterousia excrementavium</name>
    <dbReference type="NCBI Taxonomy" id="2840789"/>
    <lineage>
        <taxon>Bacteria</taxon>
        <taxon>Pseudomonadati</taxon>
        <taxon>Pseudomonadota</taxon>
        <taxon>Alphaproteobacteria</taxon>
        <taxon>Candidatus Enterousia</taxon>
    </lineage>
</organism>
<sequence>MGMKCSRCPCVPPQQQRIQTGINGIAACYAQSNDPFIEPSGTFVYDQDCRYQP</sequence>
<reference evidence="1" key="2">
    <citation type="journal article" date="2021" name="PeerJ">
        <title>Extensive microbial diversity within the chicken gut microbiome revealed by metagenomics and culture.</title>
        <authorList>
            <person name="Gilroy R."/>
            <person name="Ravi A."/>
            <person name="Getino M."/>
            <person name="Pursley I."/>
            <person name="Horton D.L."/>
            <person name="Alikhan N.F."/>
            <person name="Baker D."/>
            <person name="Gharbi K."/>
            <person name="Hall N."/>
            <person name="Watson M."/>
            <person name="Adriaenssens E.M."/>
            <person name="Foster-Nyarko E."/>
            <person name="Jarju S."/>
            <person name="Secka A."/>
            <person name="Antonio M."/>
            <person name="Oren A."/>
            <person name="Chaudhuri R.R."/>
            <person name="La Ragione R."/>
            <person name="Hildebrand F."/>
            <person name="Pallen M.J."/>
        </authorList>
    </citation>
    <scope>NUCLEOTIDE SEQUENCE</scope>
    <source>
        <strain evidence="1">B1-16210</strain>
    </source>
</reference>